<keyword evidence="4 12" id="KW-0489">Methyltransferase</keyword>
<dbReference type="OrthoDB" id="7848332at2759"/>
<evidence type="ECO:0000256" key="4">
    <source>
        <dbReference type="ARBA" id="ARBA00022603"/>
    </source>
</evidence>
<evidence type="ECO:0000256" key="11">
    <source>
        <dbReference type="ARBA" id="ARBA00049303"/>
    </source>
</evidence>
<evidence type="ECO:0000256" key="1">
    <source>
        <dbReference type="ARBA" id="ARBA00004514"/>
    </source>
</evidence>
<dbReference type="InterPro" id="IPR013087">
    <property type="entry name" value="Znf_C2H2_type"/>
</dbReference>
<dbReference type="EC" id="2.1.1.319" evidence="2"/>
<dbReference type="InterPro" id="IPR041698">
    <property type="entry name" value="Methyltransf_25"/>
</dbReference>
<evidence type="ECO:0000256" key="7">
    <source>
        <dbReference type="ARBA" id="ARBA00022723"/>
    </source>
</evidence>
<keyword evidence="9" id="KW-0862">Zinc</keyword>
<dbReference type="PANTHER" id="PTHR11006:SF89">
    <property type="entry name" value="PROTEIN ARGININE N-METHYLTRANSFERASE 3-RELATED"/>
    <property type="match status" value="1"/>
</dbReference>
<comment type="caution">
    <text evidence="15">The sequence shown here is derived from an EMBL/GenBank/DDBJ whole genome shotgun (WGS) entry which is preliminary data.</text>
</comment>
<dbReference type="Proteomes" id="UP000585474">
    <property type="component" value="Unassembled WGS sequence"/>
</dbReference>
<gene>
    <name evidence="15" type="ORF">Acr_00g0060410</name>
</gene>
<dbReference type="GO" id="GO:0032259">
    <property type="term" value="P:methylation"/>
    <property type="evidence" value="ECO:0007669"/>
    <property type="project" value="UniProtKB-KW"/>
</dbReference>
<feature type="compositionally biased region" description="Acidic residues" evidence="13">
    <location>
        <begin position="13"/>
        <end position="39"/>
    </location>
</feature>
<comment type="catalytic activity">
    <reaction evidence="10">
        <text>L-arginyl-[protein] + 2 S-adenosyl-L-methionine = N(omega),N(omega)-dimethyl-L-arginyl-[protein] + 2 S-adenosyl-L-homocysteine + 2 H(+)</text>
        <dbReference type="Rhea" id="RHEA:48096"/>
        <dbReference type="Rhea" id="RHEA-COMP:10532"/>
        <dbReference type="Rhea" id="RHEA-COMP:11991"/>
        <dbReference type="ChEBI" id="CHEBI:15378"/>
        <dbReference type="ChEBI" id="CHEBI:29965"/>
        <dbReference type="ChEBI" id="CHEBI:57856"/>
        <dbReference type="ChEBI" id="CHEBI:59789"/>
        <dbReference type="ChEBI" id="CHEBI:61897"/>
        <dbReference type="EC" id="2.1.1.319"/>
    </reaction>
    <physiologicalReaction direction="left-to-right" evidence="10">
        <dbReference type="Rhea" id="RHEA:48097"/>
    </physiologicalReaction>
</comment>
<sequence>MAKKDEWLGDVQLDADADEGEGEDDGQDWGDWNADQEEEGDDLDSNILCLFCCSIFNSSSALFHHCRSIHYFDFRAITKTLALDFYASFKLINYVRSQVAENICWSCRHTCQSKQDLQNHLHETFSLEDTIFPWADDKYLKPFMQEDPLLYSFGEYYESEDEDTTAKIAVSSHGKSKDKHWEICSAKAAVTNEIKNVNKNYFGSYSSFAIHREMISDKVRTDAYRQAILNNPSLLHGAAVLDVGCGTGILSLFAAQAGASSVIAVEASEKMASVATEIAKNNGLLWSGSPNNRISQCTGVIRVVQGMVEELDNSIDIQPHSIDVLLSEWMGYCLLYESMLSSVLFVRDRWLKPGGAIIPDTATMFVAGFGRGGTSIPFWENVYGFNMSCIGKELVEDAAGVPFVDVVDSQDIVTNTVVLQSFDLLKMIPDEMDFSSRIELEPQLDNPTNCTRDSFSKTTWCYGVVLWFETGFTSRFCKEMPIVLSTSPYAPKTHWSQTILTFKEPIAIASALAKLDFDRLAAVGTESCPAVKIHSRISIARAASQHRCIDISLEIAVIGPDGLKRSWPAQIFNLA</sequence>
<evidence type="ECO:0000256" key="12">
    <source>
        <dbReference type="PROSITE-ProRule" id="PRU01015"/>
    </source>
</evidence>
<comment type="subcellular location">
    <subcellularLocation>
        <location evidence="1">Cytoplasm</location>
        <location evidence="1">Cytosol</location>
    </subcellularLocation>
</comment>
<evidence type="ECO:0000256" key="8">
    <source>
        <dbReference type="ARBA" id="ARBA00022771"/>
    </source>
</evidence>
<dbReference type="GO" id="GO:0042054">
    <property type="term" value="F:histone methyltransferase activity"/>
    <property type="evidence" value="ECO:0007669"/>
    <property type="project" value="TreeGrafter"/>
</dbReference>
<evidence type="ECO:0000259" key="14">
    <source>
        <dbReference type="PROSITE" id="PS00028"/>
    </source>
</evidence>
<evidence type="ECO:0000256" key="10">
    <source>
        <dbReference type="ARBA" id="ARBA00047384"/>
    </source>
</evidence>
<protein>
    <recommendedName>
        <fullName evidence="2">type I protein arginine methyltransferase</fullName>
        <ecNumber evidence="2">2.1.1.319</ecNumber>
    </recommendedName>
</protein>
<dbReference type="EMBL" id="BJWL01000319">
    <property type="protein sequence ID" value="GFS38944.1"/>
    <property type="molecule type" value="Genomic_DNA"/>
</dbReference>
<dbReference type="AlphaFoldDB" id="A0A7J0DND0"/>
<feature type="region of interest" description="Disordered" evidence="13">
    <location>
        <begin position="1"/>
        <end position="39"/>
    </location>
</feature>
<evidence type="ECO:0000256" key="13">
    <source>
        <dbReference type="SAM" id="MobiDB-lite"/>
    </source>
</evidence>
<dbReference type="InterPro" id="IPR036236">
    <property type="entry name" value="Znf_C2H2_sf"/>
</dbReference>
<evidence type="ECO:0000256" key="2">
    <source>
        <dbReference type="ARBA" id="ARBA00011925"/>
    </source>
</evidence>
<proteinExistence type="predicted"/>
<dbReference type="GO" id="GO:0005634">
    <property type="term" value="C:nucleus"/>
    <property type="evidence" value="ECO:0007669"/>
    <property type="project" value="TreeGrafter"/>
</dbReference>
<feature type="domain" description="C2H2-type" evidence="14">
    <location>
        <begin position="49"/>
        <end position="70"/>
    </location>
</feature>
<name>A0A7J0DND0_9ERIC</name>
<dbReference type="PANTHER" id="PTHR11006">
    <property type="entry name" value="PROTEIN ARGININE N-METHYLTRANSFERASE"/>
    <property type="match status" value="1"/>
</dbReference>
<evidence type="ECO:0000313" key="15">
    <source>
        <dbReference type="EMBL" id="GFS38944.1"/>
    </source>
</evidence>
<dbReference type="Gene3D" id="2.70.160.11">
    <property type="entry name" value="Hnrnp arginine n-methyltransferase1"/>
    <property type="match status" value="1"/>
</dbReference>
<dbReference type="PROSITE" id="PS00028">
    <property type="entry name" value="ZINC_FINGER_C2H2_1"/>
    <property type="match status" value="1"/>
</dbReference>
<keyword evidence="3" id="KW-0963">Cytoplasm</keyword>
<keyword evidence="5 12" id="KW-0808">Transferase</keyword>
<dbReference type="InterPro" id="IPR055135">
    <property type="entry name" value="PRMT_dom"/>
</dbReference>
<keyword evidence="6 12" id="KW-0949">S-adenosyl-L-methionine</keyword>
<dbReference type="GO" id="GO:0035242">
    <property type="term" value="F:protein-arginine omega-N asymmetric methyltransferase activity"/>
    <property type="evidence" value="ECO:0007669"/>
    <property type="project" value="UniProtKB-EC"/>
</dbReference>
<dbReference type="PROSITE" id="PS51678">
    <property type="entry name" value="SAM_MT_PRMT"/>
    <property type="match status" value="1"/>
</dbReference>
<dbReference type="CDD" id="cd02440">
    <property type="entry name" value="AdoMet_MTases"/>
    <property type="match status" value="1"/>
</dbReference>
<dbReference type="Pfam" id="PF13649">
    <property type="entry name" value="Methyltransf_25"/>
    <property type="match status" value="1"/>
</dbReference>
<dbReference type="FunFam" id="3.40.50.150:FF:000016">
    <property type="entry name" value="Protein arginine N-methyltransferase 6"/>
    <property type="match status" value="1"/>
</dbReference>
<dbReference type="SUPFAM" id="SSF53335">
    <property type="entry name" value="S-adenosyl-L-methionine-dependent methyltransferases"/>
    <property type="match status" value="1"/>
</dbReference>
<dbReference type="InterPro" id="IPR025799">
    <property type="entry name" value="Arg_MeTrfase"/>
</dbReference>
<keyword evidence="7" id="KW-0479">Metal-binding</keyword>
<dbReference type="GO" id="GO:0005829">
    <property type="term" value="C:cytosol"/>
    <property type="evidence" value="ECO:0007669"/>
    <property type="project" value="UniProtKB-SubCell"/>
</dbReference>
<accession>A0A7J0DND0</accession>
<dbReference type="Gene3D" id="3.40.50.150">
    <property type="entry name" value="Vaccinia Virus protein VP39"/>
    <property type="match status" value="1"/>
</dbReference>
<dbReference type="InterPro" id="IPR049482">
    <property type="entry name" value="ANM3-like_C2H2_Zf"/>
</dbReference>
<comment type="catalytic activity">
    <reaction evidence="11">
        <text>L-arginyl-[protein] + S-adenosyl-L-methionine = N(omega)-methyl-L-arginyl-[protein] + S-adenosyl-L-homocysteine + H(+)</text>
        <dbReference type="Rhea" id="RHEA:48100"/>
        <dbReference type="Rhea" id="RHEA-COMP:10532"/>
        <dbReference type="Rhea" id="RHEA-COMP:11990"/>
        <dbReference type="ChEBI" id="CHEBI:15378"/>
        <dbReference type="ChEBI" id="CHEBI:29965"/>
        <dbReference type="ChEBI" id="CHEBI:57856"/>
        <dbReference type="ChEBI" id="CHEBI:59789"/>
        <dbReference type="ChEBI" id="CHEBI:65280"/>
    </reaction>
    <physiologicalReaction direction="left-to-right" evidence="11">
        <dbReference type="Rhea" id="RHEA:48101"/>
    </physiologicalReaction>
</comment>
<dbReference type="SUPFAM" id="SSF57667">
    <property type="entry name" value="beta-beta-alpha zinc fingers"/>
    <property type="match status" value="1"/>
</dbReference>
<keyword evidence="8" id="KW-0863">Zinc-finger</keyword>
<dbReference type="Pfam" id="PF22528">
    <property type="entry name" value="PRMT_C"/>
    <property type="match status" value="1"/>
</dbReference>
<evidence type="ECO:0000256" key="6">
    <source>
        <dbReference type="ARBA" id="ARBA00022691"/>
    </source>
</evidence>
<evidence type="ECO:0000256" key="3">
    <source>
        <dbReference type="ARBA" id="ARBA00022490"/>
    </source>
</evidence>
<reference evidence="16" key="1">
    <citation type="submission" date="2019-07" db="EMBL/GenBank/DDBJ databases">
        <title>De Novo Assembly of kiwifruit Actinidia rufa.</title>
        <authorList>
            <person name="Sugita-Konishi S."/>
            <person name="Sato K."/>
            <person name="Mori E."/>
            <person name="Abe Y."/>
            <person name="Kisaki G."/>
            <person name="Hamano K."/>
            <person name="Suezawa K."/>
            <person name="Otani M."/>
            <person name="Fukuda T."/>
            <person name="Manabe T."/>
            <person name="Gomi K."/>
            <person name="Tabuchi M."/>
            <person name="Akimitsu K."/>
            <person name="Kataoka I."/>
        </authorList>
    </citation>
    <scope>NUCLEOTIDE SEQUENCE [LARGE SCALE GENOMIC DNA]</scope>
    <source>
        <strain evidence="16">cv. Fuchu</strain>
    </source>
</reference>
<keyword evidence="16" id="KW-1185">Reference proteome</keyword>
<dbReference type="Pfam" id="PF21137">
    <property type="entry name" value="ANM3_C2H2_Zf"/>
    <property type="match status" value="1"/>
</dbReference>
<evidence type="ECO:0000256" key="5">
    <source>
        <dbReference type="ARBA" id="ARBA00022679"/>
    </source>
</evidence>
<dbReference type="InterPro" id="IPR029063">
    <property type="entry name" value="SAM-dependent_MTases_sf"/>
</dbReference>
<dbReference type="GO" id="GO:0008270">
    <property type="term" value="F:zinc ion binding"/>
    <property type="evidence" value="ECO:0007669"/>
    <property type="project" value="UniProtKB-KW"/>
</dbReference>
<organism evidence="15 16">
    <name type="scientific">Actinidia rufa</name>
    <dbReference type="NCBI Taxonomy" id="165716"/>
    <lineage>
        <taxon>Eukaryota</taxon>
        <taxon>Viridiplantae</taxon>
        <taxon>Streptophyta</taxon>
        <taxon>Embryophyta</taxon>
        <taxon>Tracheophyta</taxon>
        <taxon>Spermatophyta</taxon>
        <taxon>Magnoliopsida</taxon>
        <taxon>eudicotyledons</taxon>
        <taxon>Gunneridae</taxon>
        <taxon>Pentapetalae</taxon>
        <taxon>asterids</taxon>
        <taxon>Ericales</taxon>
        <taxon>Actinidiaceae</taxon>
        <taxon>Actinidia</taxon>
    </lineage>
</organism>
<evidence type="ECO:0000313" key="16">
    <source>
        <dbReference type="Proteomes" id="UP000585474"/>
    </source>
</evidence>
<evidence type="ECO:0000256" key="9">
    <source>
        <dbReference type="ARBA" id="ARBA00022833"/>
    </source>
</evidence>